<dbReference type="Pfam" id="PF16510">
    <property type="entry name" value="P22_portal"/>
    <property type="match status" value="1"/>
</dbReference>
<evidence type="ECO:0000313" key="3">
    <source>
        <dbReference type="Proteomes" id="UP000317938"/>
    </source>
</evidence>
<sequence>MADFAKNKEGFTLDKLLTLLGDIDSQPDWRTPATKACAYYDGDQLSEAVRKVLRDRGQPEIVHNMVGPTIDGVLGLEARSRSDLMIVADDEQGEELAKALNEKFKDTWRLTNADRACSDAYASQLKAGIGWVEVTRNPMPFAAPYRVKFIHRREVWWDWNAQEADRSDARWMMRKKWMELDEALATFPDHKEILKQSVNQWEDFLNTVDEEHTEDHALHSAWHDSQSWNRATSEWLDQQRKRVLLQVIYYKVWKRAHIIRLSDGQVIEYDKNNQVHLAAVESGRVQLEYAAFPKVREAWFVGPHRIIDRPSEAPDGMYNLIPFIGYQKDASGEPYGLISRMVPAQDGINMRVIRLNYLLQARRIIADEDATQLGDQRLKEEVEKPDGYIPLNPERKNKTKASDAISIQNDVGIAAQQFNLMQNDMKLIQDTAGVYNSMLGQDSNATSGVAIANLVEQGTTTLAEINDNFHYSRNKVGELVLAYNIEDLKPQNNVQVTVNRDDKAKRKQIVLNEPNENGKRNNDVARWKGHIALAPVKATPTYRQQQATLLSNVMSQIPPEAQAAAMPMFVELMDLPNKEEFIATLRQALNIPKPQEDMSEEELAAAQAQAEKAQAMEQLQMEEIQGKLEELKLKREELKAKIIEIQKRTETEEVKDDKLIAETEKILAEVRRSNAEVAAMKSTVQANIQQQLDAIKV</sequence>
<organism evidence="2 3">
    <name type="scientific">Pseudoalteromonas neustonica</name>
    <dbReference type="NCBI Taxonomy" id="1840331"/>
    <lineage>
        <taxon>Bacteria</taxon>
        <taxon>Pseudomonadati</taxon>
        <taxon>Pseudomonadota</taxon>
        <taxon>Gammaproteobacteria</taxon>
        <taxon>Alteromonadales</taxon>
        <taxon>Pseudoalteromonadaceae</taxon>
        <taxon>Pseudoalteromonas</taxon>
    </lineage>
</organism>
<gene>
    <name evidence="2" type="ORF">FQP85_21950</name>
</gene>
<evidence type="ECO:0000256" key="1">
    <source>
        <dbReference type="SAM" id="Coils"/>
    </source>
</evidence>
<keyword evidence="1" id="KW-0175">Coiled coil</keyword>
<dbReference type="EMBL" id="VNFF01000034">
    <property type="protein sequence ID" value="TVU79860.1"/>
    <property type="molecule type" value="Genomic_DNA"/>
</dbReference>
<comment type="caution">
    <text evidence="2">The sequence shown here is derived from an EMBL/GenBank/DDBJ whole genome shotgun (WGS) entry which is preliminary data.</text>
</comment>
<dbReference type="RefSeq" id="WP_145242599.1">
    <property type="nucleotide sequence ID" value="NZ_VNFF01000034.1"/>
</dbReference>
<name>A0ABY3F864_9GAMM</name>
<reference evidence="2 3" key="1">
    <citation type="submission" date="2019-07" db="EMBL/GenBank/DDBJ databases">
        <title>Diversity of Bacteria from Kongsfjorden, Arctic.</title>
        <authorList>
            <person name="Yu Y."/>
        </authorList>
    </citation>
    <scope>NUCLEOTIDE SEQUENCE [LARGE SCALE GENOMIC DNA]</scope>
    <source>
        <strain evidence="2 3">SM1927</strain>
    </source>
</reference>
<dbReference type="InterPro" id="IPR032427">
    <property type="entry name" value="P22_portal"/>
</dbReference>
<protein>
    <submittedName>
        <fullName evidence="2">Portal protein</fullName>
    </submittedName>
</protein>
<accession>A0ABY3F864</accession>
<evidence type="ECO:0000313" key="2">
    <source>
        <dbReference type="EMBL" id="TVU79860.1"/>
    </source>
</evidence>
<feature type="coiled-coil region" evidence="1">
    <location>
        <begin position="596"/>
        <end position="655"/>
    </location>
</feature>
<keyword evidence="3" id="KW-1185">Reference proteome</keyword>
<dbReference type="Proteomes" id="UP000317938">
    <property type="component" value="Unassembled WGS sequence"/>
</dbReference>
<proteinExistence type="predicted"/>